<dbReference type="AlphaFoldDB" id="H7EJU9"/>
<keyword evidence="2" id="KW-1185">Reference proteome</keyword>
<dbReference type="InterPro" id="IPR023214">
    <property type="entry name" value="HAD_sf"/>
</dbReference>
<dbReference type="OrthoDB" id="9794212at2"/>
<dbReference type="SUPFAM" id="SSF56784">
    <property type="entry name" value="HAD-like"/>
    <property type="match status" value="1"/>
</dbReference>
<dbReference type="Pfam" id="PF12710">
    <property type="entry name" value="HAD"/>
    <property type="match status" value="1"/>
</dbReference>
<dbReference type="EMBL" id="AGRW01000043">
    <property type="protein sequence ID" value="EIC02036.1"/>
    <property type="molecule type" value="Genomic_DNA"/>
</dbReference>
<accession>H7EJU9</accession>
<reference evidence="1 2" key="1">
    <citation type="submission" date="2011-09" db="EMBL/GenBank/DDBJ databases">
        <title>The draft genome of Treponema saccharophilum DSM 2985.</title>
        <authorList>
            <consortium name="US DOE Joint Genome Institute (JGI-PGF)"/>
            <person name="Lucas S."/>
            <person name="Copeland A."/>
            <person name="Lapidus A."/>
            <person name="Glavina del Rio T."/>
            <person name="Dalin E."/>
            <person name="Tice H."/>
            <person name="Bruce D."/>
            <person name="Goodwin L."/>
            <person name="Pitluck S."/>
            <person name="Peters L."/>
            <person name="Kyrpides N."/>
            <person name="Mavromatis K."/>
            <person name="Ivanova N."/>
            <person name="Markowitz V."/>
            <person name="Cheng J.-F."/>
            <person name="Hugenholtz P."/>
            <person name="Woyke T."/>
            <person name="Wu D."/>
            <person name="Gronow S."/>
            <person name="Wellnitz S."/>
            <person name="Brambilla E."/>
            <person name="Klenk H.-P."/>
            <person name="Eisen J.A."/>
        </authorList>
    </citation>
    <scope>NUCLEOTIDE SEQUENCE [LARGE SCALE GENOMIC DNA]</scope>
    <source>
        <strain evidence="1 2">DSM 2985</strain>
    </source>
</reference>
<name>H7EJU9_9SPIR</name>
<organism evidence="1 2">
    <name type="scientific">Treponema saccharophilum DSM 2985</name>
    <dbReference type="NCBI Taxonomy" id="907348"/>
    <lineage>
        <taxon>Bacteria</taxon>
        <taxon>Pseudomonadati</taxon>
        <taxon>Spirochaetota</taxon>
        <taxon>Spirochaetia</taxon>
        <taxon>Spirochaetales</taxon>
        <taxon>Treponemataceae</taxon>
        <taxon>Treponema</taxon>
    </lineage>
</organism>
<dbReference type="Gene3D" id="3.40.50.1000">
    <property type="entry name" value="HAD superfamily/HAD-like"/>
    <property type="match status" value="1"/>
</dbReference>
<proteinExistence type="predicted"/>
<dbReference type="InterPro" id="IPR036412">
    <property type="entry name" value="HAD-like_sf"/>
</dbReference>
<comment type="caution">
    <text evidence="1">The sequence shown here is derived from an EMBL/GenBank/DDBJ whole genome shotgun (WGS) entry which is preliminary data.</text>
</comment>
<evidence type="ECO:0000313" key="1">
    <source>
        <dbReference type="EMBL" id="EIC02036.1"/>
    </source>
</evidence>
<evidence type="ECO:0000313" key="2">
    <source>
        <dbReference type="Proteomes" id="UP000003571"/>
    </source>
</evidence>
<sequence>MNDLINIQKLAVFDLDGTLWSVNSHYELLNLYYKTKFWTSFSYKFIAKIVPFFAIWLRNRYFSAVTDEYISTVTFPFDEQFVRLLEEKRKNGFFVLIVSNAPREIIVEKAAERLNCEYLCAQENKKLETVRKTYDYKSLFVCTDNKTDCDLLSDADDYYIVANKRNKFFFIERGFHVE</sequence>
<gene>
    <name evidence="1" type="ORF">TresaDRAFT_1372</name>
</gene>
<dbReference type="Proteomes" id="UP000003571">
    <property type="component" value="Unassembled WGS sequence"/>
</dbReference>
<dbReference type="eggNOG" id="ENOG50337J1">
    <property type="taxonomic scope" value="Bacteria"/>
</dbReference>
<protein>
    <recommendedName>
        <fullName evidence="3">Haloacid dehalogenase domain protein hydrolase</fullName>
    </recommendedName>
</protein>
<dbReference type="RefSeq" id="WP_002703668.1">
    <property type="nucleotide sequence ID" value="NZ_AGRW01000043.1"/>
</dbReference>
<dbReference type="STRING" id="907348.TresaDRAFT_1372"/>
<evidence type="ECO:0008006" key="3">
    <source>
        <dbReference type="Google" id="ProtNLM"/>
    </source>
</evidence>